<name>A0AAW1UY35_9CUCU</name>
<evidence type="ECO:0000313" key="2">
    <source>
        <dbReference type="Proteomes" id="UP001431783"/>
    </source>
</evidence>
<dbReference type="Proteomes" id="UP001431783">
    <property type="component" value="Unassembled WGS sequence"/>
</dbReference>
<accession>A0AAW1UY35</accession>
<organism evidence="1 2">
    <name type="scientific">Henosepilachna vigintioctopunctata</name>
    <dbReference type="NCBI Taxonomy" id="420089"/>
    <lineage>
        <taxon>Eukaryota</taxon>
        <taxon>Metazoa</taxon>
        <taxon>Ecdysozoa</taxon>
        <taxon>Arthropoda</taxon>
        <taxon>Hexapoda</taxon>
        <taxon>Insecta</taxon>
        <taxon>Pterygota</taxon>
        <taxon>Neoptera</taxon>
        <taxon>Endopterygota</taxon>
        <taxon>Coleoptera</taxon>
        <taxon>Polyphaga</taxon>
        <taxon>Cucujiformia</taxon>
        <taxon>Coccinelloidea</taxon>
        <taxon>Coccinellidae</taxon>
        <taxon>Epilachninae</taxon>
        <taxon>Epilachnini</taxon>
        <taxon>Henosepilachna</taxon>
    </lineage>
</organism>
<comment type="caution">
    <text evidence="1">The sequence shown here is derived from an EMBL/GenBank/DDBJ whole genome shotgun (WGS) entry which is preliminary data.</text>
</comment>
<dbReference type="AlphaFoldDB" id="A0AAW1UY35"/>
<reference evidence="1 2" key="1">
    <citation type="submission" date="2023-03" db="EMBL/GenBank/DDBJ databases">
        <title>Genome insight into feeding habits of ladybird beetles.</title>
        <authorList>
            <person name="Li H.-S."/>
            <person name="Huang Y.-H."/>
            <person name="Pang H."/>
        </authorList>
    </citation>
    <scope>NUCLEOTIDE SEQUENCE [LARGE SCALE GENOMIC DNA]</scope>
    <source>
        <strain evidence="1">SYSU_2023b</strain>
        <tissue evidence="1">Whole body</tissue>
    </source>
</reference>
<sequence length="120" mass="13255">MDDAMNRPVMSTPLTSSSVQIGFTRNRDKPCGLTFHMFIIIIQALNVSKGVRGGGFPYVNSDYTTNMLVVTLQSDTANLEMSYDRCFLVFINLLQLTQKNGVLFVGLWALPNTFNLAGIG</sequence>
<proteinExistence type="predicted"/>
<evidence type="ECO:0000313" key="1">
    <source>
        <dbReference type="EMBL" id="KAK9885741.1"/>
    </source>
</evidence>
<protein>
    <submittedName>
        <fullName evidence="1">Uncharacterized protein</fullName>
    </submittedName>
</protein>
<dbReference type="EMBL" id="JARQZJ010000096">
    <property type="protein sequence ID" value="KAK9885741.1"/>
    <property type="molecule type" value="Genomic_DNA"/>
</dbReference>
<gene>
    <name evidence="1" type="ORF">WA026_012507</name>
</gene>
<keyword evidence="2" id="KW-1185">Reference proteome</keyword>